<evidence type="ECO:0000313" key="2">
    <source>
        <dbReference type="Proteomes" id="UP001054945"/>
    </source>
</evidence>
<proteinExistence type="predicted"/>
<dbReference type="AlphaFoldDB" id="A0AAV4T2V9"/>
<reference evidence="1 2" key="1">
    <citation type="submission" date="2021-06" db="EMBL/GenBank/DDBJ databases">
        <title>Caerostris extrusa draft genome.</title>
        <authorList>
            <person name="Kono N."/>
            <person name="Arakawa K."/>
        </authorList>
    </citation>
    <scope>NUCLEOTIDE SEQUENCE [LARGE SCALE GENOMIC DNA]</scope>
</reference>
<dbReference type="Proteomes" id="UP001054945">
    <property type="component" value="Unassembled WGS sequence"/>
</dbReference>
<organism evidence="1 2">
    <name type="scientific">Caerostris extrusa</name>
    <name type="common">Bark spider</name>
    <name type="synonym">Caerostris bankana</name>
    <dbReference type="NCBI Taxonomy" id="172846"/>
    <lineage>
        <taxon>Eukaryota</taxon>
        <taxon>Metazoa</taxon>
        <taxon>Ecdysozoa</taxon>
        <taxon>Arthropoda</taxon>
        <taxon>Chelicerata</taxon>
        <taxon>Arachnida</taxon>
        <taxon>Araneae</taxon>
        <taxon>Araneomorphae</taxon>
        <taxon>Entelegynae</taxon>
        <taxon>Araneoidea</taxon>
        <taxon>Araneidae</taxon>
        <taxon>Caerostris</taxon>
    </lineage>
</organism>
<protein>
    <submittedName>
        <fullName evidence="1">Uncharacterized protein</fullName>
    </submittedName>
</protein>
<sequence>MTTIAAAKKIGFLWGVAPVPLGDSWCNFTPIVPLLALKLVFPFRVSPTAEDKYCLPGHIYRGPLLCLVGGMAKHCLPGTRKPWIFNSSSLPGELIPGVLHSNSFWN</sequence>
<name>A0AAV4T2V9_CAEEX</name>
<comment type="caution">
    <text evidence="1">The sequence shown here is derived from an EMBL/GenBank/DDBJ whole genome shotgun (WGS) entry which is preliminary data.</text>
</comment>
<dbReference type="EMBL" id="BPLR01010550">
    <property type="protein sequence ID" value="GIY40049.1"/>
    <property type="molecule type" value="Genomic_DNA"/>
</dbReference>
<accession>A0AAV4T2V9</accession>
<keyword evidence="2" id="KW-1185">Reference proteome</keyword>
<gene>
    <name evidence="1" type="ORF">CEXT_202071</name>
</gene>
<evidence type="ECO:0000313" key="1">
    <source>
        <dbReference type="EMBL" id="GIY40049.1"/>
    </source>
</evidence>